<accession>A0A9P8BMM7</accession>
<dbReference type="AlphaFoldDB" id="A0A9P8BMM7"/>
<sequence>MPGPKLPRVAPSMIAHLQHEEAEVDFGKDMLDKLGPLIVDEMKAILNNMETVAMMGNKKIDPKRKRATKELGQAADDGLKNVKVDEHKMCILEILRLM</sequence>
<dbReference type="OrthoDB" id="2417626at2759"/>
<protein>
    <submittedName>
        <fullName evidence="1">Uncharacterized protein</fullName>
    </submittedName>
</protein>
<keyword evidence="2" id="KW-1185">Reference proteome</keyword>
<dbReference type="Proteomes" id="UP000707451">
    <property type="component" value="Unassembled WGS sequence"/>
</dbReference>
<organism evidence="1 2">
    <name type="scientific">Linnemannia hyalina</name>
    <dbReference type="NCBI Taxonomy" id="64524"/>
    <lineage>
        <taxon>Eukaryota</taxon>
        <taxon>Fungi</taxon>
        <taxon>Fungi incertae sedis</taxon>
        <taxon>Mucoromycota</taxon>
        <taxon>Mortierellomycotina</taxon>
        <taxon>Mortierellomycetes</taxon>
        <taxon>Mortierellales</taxon>
        <taxon>Mortierellaceae</taxon>
        <taxon>Linnemannia</taxon>
    </lineage>
</organism>
<comment type="caution">
    <text evidence="1">The sequence shown here is derived from an EMBL/GenBank/DDBJ whole genome shotgun (WGS) entry which is preliminary data.</text>
</comment>
<name>A0A9P8BMM7_9FUNG</name>
<evidence type="ECO:0000313" key="1">
    <source>
        <dbReference type="EMBL" id="KAG9061869.1"/>
    </source>
</evidence>
<dbReference type="EMBL" id="JAHRHY010000022">
    <property type="protein sequence ID" value="KAG9061869.1"/>
    <property type="molecule type" value="Genomic_DNA"/>
</dbReference>
<proteinExistence type="predicted"/>
<gene>
    <name evidence="1" type="ORF">KI688_007020</name>
</gene>
<reference evidence="1" key="1">
    <citation type="submission" date="2021-06" db="EMBL/GenBank/DDBJ databases">
        <title>Genome Sequence of Mortierella hyaline Strain SCG-10, a Cold-Adapted, Nitrate-Reducing Fungus Isolated from Soil in Minnesota, USA.</title>
        <authorList>
            <person name="Aldossari N."/>
        </authorList>
    </citation>
    <scope>NUCLEOTIDE SEQUENCE</scope>
    <source>
        <strain evidence="1">SCG-10</strain>
    </source>
</reference>
<evidence type="ECO:0000313" key="2">
    <source>
        <dbReference type="Proteomes" id="UP000707451"/>
    </source>
</evidence>